<sequence length="174" mass="19373">MLLFTEHGYAATTVEQIAEAAEVSPSTFFRYFPTKEDVVLTDDYDPLIVEAIRSQPAGMPVIEAVLVGMRQVFEHLTPEEWESENRRQRLFRTVPELTARQLQQTVSALDMLSAVIAERLGVPPEDEGARSLAGMVVGVALTFLPPGRPGGFTAHDFDRVKQALIGLRQHLDRL</sequence>
<evidence type="ECO:0000256" key="3">
    <source>
        <dbReference type="ARBA" id="ARBA00023163"/>
    </source>
</evidence>
<keyword evidence="2 4" id="KW-0238">DNA-binding</keyword>
<dbReference type="Pfam" id="PF17754">
    <property type="entry name" value="TetR_C_14"/>
    <property type="match status" value="1"/>
</dbReference>
<evidence type="ECO:0000313" key="7">
    <source>
        <dbReference type="Proteomes" id="UP001519654"/>
    </source>
</evidence>
<evidence type="ECO:0000256" key="2">
    <source>
        <dbReference type="ARBA" id="ARBA00023125"/>
    </source>
</evidence>
<keyword evidence="7" id="KW-1185">Reference proteome</keyword>
<keyword evidence="3" id="KW-0804">Transcription</keyword>
<dbReference type="PANTHER" id="PTHR30055">
    <property type="entry name" value="HTH-TYPE TRANSCRIPTIONAL REGULATOR RUTR"/>
    <property type="match status" value="1"/>
</dbReference>
<dbReference type="InterPro" id="IPR050109">
    <property type="entry name" value="HTH-type_TetR-like_transc_reg"/>
</dbReference>
<gene>
    <name evidence="6" type="ORF">KOI35_46615</name>
</gene>
<feature type="domain" description="HTH tetR-type" evidence="5">
    <location>
        <begin position="1"/>
        <end position="50"/>
    </location>
</feature>
<reference evidence="6 7" key="1">
    <citation type="submission" date="2021-06" db="EMBL/GenBank/DDBJ databases">
        <title>Actinoplanes lichenicola sp. nov., and Actinoplanes ovalisporus sp. nov., isolated from lichen in Thailand.</title>
        <authorList>
            <person name="Saeng-In P."/>
            <person name="Kanchanasin P."/>
            <person name="Yuki M."/>
            <person name="Kudo T."/>
            <person name="Ohkuma M."/>
            <person name="Phongsopitanun W."/>
            <person name="Tanasupawat S."/>
        </authorList>
    </citation>
    <scope>NUCLEOTIDE SEQUENCE [LARGE SCALE GENOMIC DNA]</scope>
    <source>
        <strain evidence="6 7">NBRC 110975</strain>
    </source>
</reference>
<keyword evidence="1" id="KW-0805">Transcription regulation</keyword>
<feature type="DNA-binding region" description="H-T-H motif" evidence="4">
    <location>
        <begin position="13"/>
        <end position="32"/>
    </location>
</feature>
<proteinExistence type="predicted"/>
<dbReference type="SUPFAM" id="SSF46689">
    <property type="entry name" value="Homeodomain-like"/>
    <property type="match status" value="1"/>
</dbReference>
<dbReference type="InterPro" id="IPR001647">
    <property type="entry name" value="HTH_TetR"/>
</dbReference>
<dbReference type="InterPro" id="IPR041347">
    <property type="entry name" value="MftR_C"/>
</dbReference>
<dbReference type="Gene3D" id="1.10.357.10">
    <property type="entry name" value="Tetracycline Repressor, domain 2"/>
    <property type="match status" value="1"/>
</dbReference>
<dbReference type="Pfam" id="PF00440">
    <property type="entry name" value="TetR_N"/>
    <property type="match status" value="1"/>
</dbReference>
<dbReference type="PROSITE" id="PS50977">
    <property type="entry name" value="HTH_TETR_2"/>
    <property type="match status" value="1"/>
</dbReference>
<accession>A0ABS5Z913</accession>
<dbReference type="Gene3D" id="1.10.10.60">
    <property type="entry name" value="Homeodomain-like"/>
    <property type="match status" value="1"/>
</dbReference>
<evidence type="ECO:0000259" key="5">
    <source>
        <dbReference type="PROSITE" id="PS50977"/>
    </source>
</evidence>
<dbReference type="InterPro" id="IPR009057">
    <property type="entry name" value="Homeodomain-like_sf"/>
</dbReference>
<organism evidence="6 7">
    <name type="scientific">Paractinoplanes bogorensis</name>
    <dbReference type="NCBI Taxonomy" id="1610840"/>
    <lineage>
        <taxon>Bacteria</taxon>
        <taxon>Bacillati</taxon>
        <taxon>Actinomycetota</taxon>
        <taxon>Actinomycetes</taxon>
        <taxon>Micromonosporales</taxon>
        <taxon>Micromonosporaceae</taxon>
        <taxon>Paractinoplanes</taxon>
    </lineage>
</organism>
<evidence type="ECO:0000256" key="4">
    <source>
        <dbReference type="PROSITE-ProRule" id="PRU00335"/>
    </source>
</evidence>
<evidence type="ECO:0000313" key="6">
    <source>
        <dbReference type="EMBL" id="MBU2670995.1"/>
    </source>
</evidence>
<evidence type="ECO:0000256" key="1">
    <source>
        <dbReference type="ARBA" id="ARBA00023015"/>
    </source>
</evidence>
<dbReference type="PANTHER" id="PTHR30055:SF234">
    <property type="entry name" value="HTH-TYPE TRANSCRIPTIONAL REGULATOR BETI"/>
    <property type="match status" value="1"/>
</dbReference>
<comment type="caution">
    <text evidence="6">The sequence shown here is derived from an EMBL/GenBank/DDBJ whole genome shotgun (WGS) entry which is preliminary data.</text>
</comment>
<dbReference type="EMBL" id="JAHKKG010000029">
    <property type="protein sequence ID" value="MBU2670995.1"/>
    <property type="molecule type" value="Genomic_DNA"/>
</dbReference>
<protein>
    <submittedName>
        <fullName evidence="6">TetR family transcriptional regulator</fullName>
    </submittedName>
</protein>
<dbReference type="Proteomes" id="UP001519654">
    <property type="component" value="Unassembled WGS sequence"/>
</dbReference>
<name>A0ABS5Z913_9ACTN</name>